<dbReference type="EMBL" id="JAZGUE010000002">
    <property type="protein sequence ID" value="KAL2269673.1"/>
    <property type="molecule type" value="Genomic_DNA"/>
</dbReference>
<protein>
    <submittedName>
        <fullName evidence="2">Uncharacterized protein</fullName>
    </submittedName>
</protein>
<gene>
    <name evidence="2" type="ORF">VTJ83DRAFT_1857</name>
</gene>
<feature type="region of interest" description="Disordered" evidence="1">
    <location>
        <begin position="19"/>
        <end position="52"/>
    </location>
</feature>
<evidence type="ECO:0000313" key="2">
    <source>
        <dbReference type="EMBL" id="KAL2269673.1"/>
    </source>
</evidence>
<name>A0ABR4DH43_9PEZI</name>
<feature type="compositionally biased region" description="Low complexity" evidence="1">
    <location>
        <begin position="216"/>
        <end position="246"/>
    </location>
</feature>
<dbReference type="Proteomes" id="UP001600064">
    <property type="component" value="Unassembled WGS sequence"/>
</dbReference>
<sequence>MSHLPHDRRTQETIRRIQESGAKITPGETVRAWPVPRYGTSEYPPPPGGERPTEMWIEKGNSRAGLEHMMSESKQKEWEKKGIPRDQQAQRLPEMVEAWTTVGRHVSNQGQGTGRPIMSVAMREYNEIYKGAATMGGNGFGVGANSVSTSHINPAPATDKRAAIPGDVSDRTMWNLYVYPPNRADRSTSSPPDYQSGYGDSRGLAPPRADPHHRAGSMPPGYPPYGSSGSSNPHGSSGSSHGRYQN</sequence>
<proteinExistence type="predicted"/>
<dbReference type="RefSeq" id="XP_070868397.1">
    <property type="nucleotide sequence ID" value="XM_071008062.1"/>
</dbReference>
<dbReference type="GeneID" id="98122706"/>
<evidence type="ECO:0000313" key="3">
    <source>
        <dbReference type="Proteomes" id="UP001600064"/>
    </source>
</evidence>
<accession>A0ABR4DH43</accession>
<comment type="caution">
    <text evidence="2">The sequence shown here is derived from an EMBL/GenBank/DDBJ whole genome shotgun (WGS) entry which is preliminary data.</text>
</comment>
<keyword evidence="3" id="KW-1185">Reference proteome</keyword>
<reference evidence="2 3" key="1">
    <citation type="journal article" date="2024" name="Commun. Biol.">
        <title>Comparative genomic analysis of thermophilic fungi reveals convergent evolutionary adaptations and gene losses.</title>
        <authorList>
            <person name="Steindorff A.S."/>
            <person name="Aguilar-Pontes M.V."/>
            <person name="Robinson A.J."/>
            <person name="Andreopoulos B."/>
            <person name="LaButti K."/>
            <person name="Kuo A."/>
            <person name="Mondo S."/>
            <person name="Riley R."/>
            <person name="Otillar R."/>
            <person name="Haridas S."/>
            <person name="Lipzen A."/>
            <person name="Grimwood J."/>
            <person name="Schmutz J."/>
            <person name="Clum A."/>
            <person name="Reid I.D."/>
            <person name="Moisan M.C."/>
            <person name="Butler G."/>
            <person name="Nguyen T.T.M."/>
            <person name="Dewar K."/>
            <person name="Conant G."/>
            <person name="Drula E."/>
            <person name="Henrissat B."/>
            <person name="Hansel C."/>
            <person name="Singer S."/>
            <person name="Hutchinson M.I."/>
            <person name="de Vries R.P."/>
            <person name="Natvig D.O."/>
            <person name="Powell A.J."/>
            <person name="Tsang A."/>
            <person name="Grigoriev I.V."/>
        </authorList>
    </citation>
    <scope>NUCLEOTIDE SEQUENCE [LARGE SCALE GENOMIC DNA]</scope>
    <source>
        <strain evidence="2 3">ATCC 22073</strain>
    </source>
</reference>
<organism evidence="2 3">
    <name type="scientific">Remersonia thermophila</name>
    <dbReference type="NCBI Taxonomy" id="72144"/>
    <lineage>
        <taxon>Eukaryota</taxon>
        <taxon>Fungi</taxon>
        <taxon>Dikarya</taxon>
        <taxon>Ascomycota</taxon>
        <taxon>Pezizomycotina</taxon>
        <taxon>Sordariomycetes</taxon>
        <taxon>Sordariomycetidae</taxon>
        <taxon>Sordariales</taxon>
        <taxon>Sordariales incertae sedis</taxon>
        <taxon>Remersonia</taxon>
    </lineage>
</organism>
<evidence type="ECO:0000256" key="1">
    <source>
        <dbReference type="SAM" id="MobiDB-lite"/>
    </source>
</evidence>
<feature type="region of interest" description="Disordered" evidence="1">
    <location>
        <begin position="181"/>
        <end position="246"/>
    </location>
</feature>